<dbReference type="SUPFAM" id="SSF53474">
    <property type="entry name" value="alpha/beta-Hydrolases"/>
    <property type="match status" value="1"/>
</dbReference>
<dbReference type="GO" id="GO:0016020">
    <property type="term" value="C:membrane"/>
    <property type="evidence" value="ECO:0007669"/>
    <property type="project" value="TreeGrafter"/>
</dbReference>
<name>A0A2P7V5W8_9BACL</name>
<dbReference type="InterPro" id="IPR050266">
    <property type="entry name" value="AB_hydrolase_sf"/>
</dbReference>
<dbReference type="AlphaFoldDB" id="A0A2P7V5W8"/>
<protein>
    <submittedName>
        <fullName evidence="3">Alpha/beta hydrolase</fullName>
    </submittedName>
</protein>
<organism evidence="3 4">
    <name type="scientific">Brevibacillus fortis</name>
    <dbReference type="NCBI Taxonomy" id="2126352"/>
    <lineage>
        <taxon>Bacteria</taxon>
        <taxon>Bacillati</taxon>
        <taxon>Bacillota</taxon>
        <taxon>Bacilli</taxon>
        <taxon>Bacillales</taxon>
        <taxon>Paenibacillaceae</taxon>
        <taxon>Brevibacillus</taxon>
    </lineage>
</organism>
<keyword evidence="1 3" id="KW-0378">Hydrolase</keyword>
<dbReference type="PANTHER" id="PTHR43798:SF31">
    <property type="entry name" value="AB HYDROLASE SUPERFAMILY PROTEIN YCLE"/>
    <property type="match status" value="1"/>
</dbReference>
<dbReference type="InterPro" id="IPR000639">
    <property type="entry name" value="Epox_hydrolase-like"/>
</dbReference>
<dbReference type="Proteomes" id="UP000240419">
    <property type="component" value="Unassembled WGS sequence"/>
</dbReference>
<dbReference type="Pfam" id="PF00561">
    <property type="entry name" value="Abhydrolase_1"/>
    <property type="match status" value="1"/>
</dbReference>
<comment type="caution">
    <text evidence="3">The sequence shown here is derived from an EMBL/GenBank/DDBJ whole genome shotgun (WGS) entry which is preliminary data.</text>
</comment>
<evidence type="ECO:0000313" key="4">
    <source>
        <dbReference type="Proteomes" id="UP000240419"/>
    </source>
</evidence>
<gene>
    <name evidence="3" type="ORF">C7R93_14620</name>
</gene>
<feature type="domain" description="AB hydrolase-1" evidence="2">
    <location>
        <begin position="24"/>
        <end position="254"/>
    </location>
</feature>
<dbReference type="InterPro" id="IPR029058">
    <property type="entry name" value="AB_hydrolase_fold"/>
</dbReference>
<evidence type="ECO:0000256" key="1">
    <source>
        <dbReference type="ARBA" id="ARBA00022801"/>
    </source>
</evidence>
<dbReference type="RefSeq" id="WP_106839499.1">
    <property type="nucleotide sequence ID" value="NZ_JARMEZ010000003.1"/>
</dbReference>
<evidence type="ECO:0000259" key="2">
    <source>
        <dbReference type="Pfam" id="PF00561"/>
    </source>
</evidence>
<dbReference type="Gene3D" id="3.40.50.1820">
    <property type="entry name" value="alpha/beta hydrolase"/>
    <property type="match status" value="1"/>
</dbReference>
<dbReference type="PRINTS" id="PR00412">
    <property type="entry name" value="EPOXHYDRLASE"/>
</dbReference>
<dbReference type="PANTHER" id="PTHR43798">
    <property type="entry name" value="MONOACYLGLYCEROL LIPASE"/>
    <property type="match status" value="1"/>
</dbReference>
<keyword evidence="4" id="KW-1185">Reference proteome</keyword>
<dbReference type="OrthoDB" id="9773293at2"/>
<dbReference type="PRINTS" id="PR00111">
    <property type="entry name" value="ABHYDROLASE"/>
</dbReference>
<dbReference type="EMBL" id="PXZM01000023">
    <property type="protein sequence ID" value="PSJ94619.1"/>
    <property type="molecule type" value="Genomic_DNA"/>
</dbReference>
<dbReference type="InterPro" id="IPR000073">
    <property type="entry name" value="AB_hydrolase_1"/>
</dbReference>
<proteinExistence type="predicted"/>
<sequence length="269" mass="30183">MYIEVEKGVTVFVEDLNPGPNSKTIFFVHGWPLNHNMFSYQFNVLPQQGFRCVAMDIRGNGQSDKPWSGYTYDRLADDIYVVLEALKIRDAVLLGFSVGGAISIRYMSRYEGRHISKLALVDAVSPSFVKMPGSPYGVSKEQADGLISQMYANMPELLNTVSLQFFNRNLGTATLQWFVKMGLDSASYALIKIMQAAARENVINDLSQIRVPTGIFHGIHDQLIPFKSAELTQQQIKGSRLFPFENSGHGMPIEQADDFNKKLVEFIQS</sequence>
<accession>A0A2P7V5W8</accession>
<dbReference type="GO" id="GO:0016787">
    <property type="term" value="F:hydrolase activity"/>
    <property type="evidence" value="ECO:0007669"/>
    <property type="project" value="UniProtKB-KW"/>
</dbReference>
<reference evidence="3 4" key="1">
    <citation type="submission" date="2018-03" db="EMBL/GenBank/DDBJ databases">
        <title>Brevisbacillus phylogenomics.</title>
        <authorList>
            <person name="Dunlap C."/>
        </authorList>
    </citation>
    <scope>NUCLEOTIDE SEQUENCE [LARGE SCALE GENOMIC DNA]</scope>
    <source>
        <strain evidence="3 4">NRRL NRS-1210</strain>
    </source>
</reference>
<evidence type="ECO:0000313" key="3">
    <source>
        <dbReference type="EMBL" id="PSJ94619.1"/>
    </source>
</evidence>